<proteinExistence type="inferred from homology"/>
<dbReference type="Pfam" id="PF12323">
    <property type="entry name" value="HTH_OrfB_IS605"/>
    <property type="match status" value="1"/>
</dbReference>
<dbReference type="GO" id="GO:0006310">
    <property type="term" value="P:DNA recombination"/>
    <property type="evidence" value="ECO:0007669"/>
    <property type="project" value="UniProtKB-KW"/>
</dbReference>
<reference evidence="12" key="1">
    <citation type="submission" date="2016-10" db="EMBL/GenBank/DDBJ databases">
        <authorList>
            <person name="Varghese N."/>
        </authorList>
    </citation>
    <scope>NUCLEOTIDE SEQUENCE [LARGE SCALE GENOMIC DNA]</scope>
    <source>
        <strain evidence="12">DSM 44719</strain>
    </source>
</reference>
<evidence type="ECO:0000256" key="7">
    <source>
        <dbReference type="ARBA" id="ARBA00023172"/>
    </source>
</evidence>
<sequence>MCLSAQTRSFGSGTADLVLSDCMASVWVMAGRVVKRAFKYRFYPTAVQAEQLARTFGCTRYVYNRALAERSRAWSQEQRRVTYADTSKMLTGWKRDTETAWLSEPSKGPLQESLRQLQGAFDRFWRKQSRYPQFKRKGRSKDSATYYSNCFTYRGGQIRLAKQSEPLDIRWSRPLPEGAVPSQVTVSRNARGQFHISILVEDTITEPPSTDRVVGLDAGITSLYTLSTGEKITNPRHERKDRERLAKAQRVLAKKEKGSRNRAKARLKVAKIHGRIADRRRDYLHKLSTRLVRENQVIAVEDLSVRNMVRNRSLSRAISDAGWSEFRSMLEYKADWYGRQVVAIDRFYPSSKTCSACGEIASMMPLNVREWTCRCGAVHDRDVNAAKNILAVGLTVAACGDGVRPPRT</sequence>
<evidence type="ECO:0000313" key="11">
    <source>
        <dbReference type="EMBL" id="SEC32770.1"/>
    </source>
</evidence>
<evidence type="ECO:0000256" key="1">
    <source>
        <dbReference type="ARBA" id="ARBA00008761"/>
    </source>
</evidence>
<evidence type="ECO:0000313" key="12">
    <source>
        <dbReference type="Proteomes" id="UP000183407"/>
    </source>
</evidence>
<feature type="domain" description="Cas12f1-like TNB" evidence="9">
    <location>
        <begin position="323"/>
        <end position="389"/>
    </location>
</feature>
<dbReference type="Pfam" id="PF07282">
    <property type="entry name" value="Cas12f1-like_TNB"/>
    <property type="match status" value="1"/>
</dbReference>
<dbReference type="InterPro" id="IPR051399">
    <property type="entry name" value="RNA-guided_DNA_endo/Transpos"/>
</dbReference>
<evidence type="ECO:0000256" key="3">
    <source>
        <dbReference type="ARBA" id="ARBA00022578"/>
    </source>
</evidence>
<dbReference type="InterPro" id="IPR021027">
    <property type="entry name" value="Transposase_put_HTH"/>
</dbReference>
<evidence type="ECO:0000256" key="6">
    <source>
        <dbReference type="ARBA" id="ARBA00023125"/>
    </source>
</evidence>
<dbReference type="GO" id="GO:0032196">
    <property type="term" value="P:transposition"/>
    <property type="evidence" value="ECO:0007669"/>
    <property type="project" value="UniProtKB-KW"/>
</dbReference>
<dbReference type="InterPro" id="IPR001959">
    <property type="entry name" value="Transposase"/>
</dbReference>
<evidence type="ECO:0000256" key="5">
    <source>
        <dbReference type="ARBA" id="ARBA00022833"/>
    </source>
</evidence>
<dbReference type="Proteomes" id="UP000183407">
    <property type="component" value="Unassembled WGS sequence"/>
</dbReference>
<comment type="similarity">
    <text evidence="1">In the C-terminal section; belongs to the transposase 35 family.</text>
</comment>
<dbReference type="GO" id="GO:0046872">
    <property type="term" value="F:metal ion binding"/>
    <property type="evidence" value="ECO:0007669"/>
    <property type="project" value="UniProtKB-KW"/>
</dbReference>
<keyword evidence="7" id="KW-0233">DNA recombination</keyword>
<feature type="domain" description="Probable transposase IS891/IS1136/IS1341" evidence="8">
    <location>
        <begin position="197"/>
        <end position="311"/>
    </location>
</feature>
<accession>A0A1H4RLK1</accession>
<dbReference type="NCBIfam" id="TIGR01766">
    <property type="entry name" value="IS200/IS605 family accessory protein TnpB-like domain"/>
    <property type="match status" value="1"/>
</dbReference>
<dbReference type="AlphaFoldDB" id="A0A1H4RLK1"/>
<name>A0A1H4RLK1_RHOJO</name>
<keyword evidence="3" id="KW-0815">Transposition</keyword>
<feature type="domain" description="Transposase putative helix-turn-helix" evidence="10">
    <location>
        <begin position="34"/>
        <end position="78"/>
    </location>
</feature>
<dbReference type="PANTHER" id="PTHR30405:SF25">
    <property type="entry name" value="RNA-GUIDED DNA ENDONUCLEASE INSQ-RELATED"/>
    <property type="match status" value="1"/>
</dbReference>
<dbReference type="InterPro" id="IPR010095">
    <property type="entry name" value="Cas12f1-like_TNB"/>
</dbReference>
<protein>
    <submittedName>
        <fullName evidence="11">Putative transposase</fullName>
    </submittedName>
</protein>
<keyword evidence="4" id="KW-0479">Metal-binding</keyword>
<dbReference type="GO" id="GO:0003677">
    <property type="term" value="F:DNA binding"/>
    <property type="evidence" value="ECO:0007669"/>
    <property type="project" value="UniProtKB-KW"/>
</dbReference>
<evidence type="ECO:0000256" key="2">
    <source>
        <dbReference type="ARBA" id="ARBA00011044"/>
    </source>
</evidence>
<dbReference type="NCBIfam" id="NF040570">
    <property type="entry name" value="guided_TnpB"/>
    <property type="match status" value="1"/>
</dbReference>
<organism evidence="11 12">
    <name type="scientific">Rhodococcus jostii</name>
    <dbReference type="NCBI Taxonomy" id="132919"/>
    <lineage>
        <taxon>Bacteria</taxon>
        <taxon>Bacillati</taxon>
        <taxon>Actinomycetota</taxon>
        <taxon>Actinomycetes</taxon>
        <taxon>Mycobacteriales</taxon>
        <taxon>Nocardiaceae</taxon>
        <taxon>Rhodococcus</taxon>
    </lineage>
</organism>
<evidence type="ECO:0000256" key="4">
    <source>
        <dbReference type="ARBA" id="ARBA00022723"/>
    </source>
</evidence>
<evidence type="ECO:0000259" key="8">
    <source>
        <dbReference type="Pfam" id="PF01385"/>
    </source>
</evidence>
<evidence type="ECO:0000259" key="9">
    <source>
        <dbReference type="Pfam" id="PF07282"/>
    </source>
</evidence>
<keyword evidence="6" id="KW-0238">DNA-binding</keyword>
<evidence type="ECO:0000259" key="10">
    <source>
        <dbReference type="Pfam" id="PF12323"/>
    </source>
</evidence>
<comment type="similarity">
    <text evidence="2">In the N-terminal section; belongs to the transposase 2 family.</text>
</comment>
<dbReference type="EMBL" id="FNTL01000004">
    <property type="protein sequence ID" value="SEC32770.1"/>
    <property type="molecule type" value="Genomic_DNA"/>
</dbReference>
<dbReference type="PANTHER" id="PTHR30405">
    <property type="entry name" value="TRANSPOSASE"/>
    <property type="match status" value="1"/>
</dbReference>
<gene>
    <name evidence="11" type="ORF">SAMN04490220_1357</name>
</gene>
<dbReference type="Pfam" id="PF01385">
    <property type="entry name" value="OrfB_IS605"/>
    <property type="match status" value="1"/>
</dbReference>
<keyword evidence="5" id="KW-0862">Zinc</keyword>